<proteinExistence type="inferred from homology"/>
<dbReference type="InterPro" id="IPR048501">
    <property type="entry name" value="Legum_prodom"/>
</dbReference>
<name>A0ABP0P4V8_9DINO</name>
<dbReference type="Pfam" id="PF20985">
    <property type="entry name" value="Legum_prodom"/>
    <property type="match status" value="1"/>
</dbReference>
<reference evidence="4 5" key="1">
    <citation type="submission" date="2024-02" db="EMBL/GenBank/DDBJ databases">
        <authorList>
            <person name="Chen Y."/>
            <person name="Shah S."/>
            <person name="Dougan E. K."/>
            <person name="Thang M."/>
            <person name="Chan C."/>
        </authorList>
    </citation>
    <scope>NUCLEOTIDE SEQUENCE [LARGE SCALE GENOMIC DNA]</scope>
</reference>
<evidence type="ECO:0000256" key="2">
    <source>
        <dbReference type="SAM" id="SignalP"/>
    </source>
</evidence>
<dbReference type="PANTHER" id="PTHR12000:SF42">
    <property type="entry name" value="LEGUMAIN"/>
    <property type="match status" value="1"/>
</dbReference>
<dbReference type="EMBL" id="CAXAMM010033334">
    <property type="protein sequence ID" value="CAK9071082.1"/>
    <property type="molecule type" value="Genomic_DNA"/>
</dbReference>
<dbReference type="Gene3D" id="3.40.50.1460">
    <property type="match status" value="1"/>
</dbReference>
<feature type="signal peptide" evidence="2">
    <location>
        <begin position="1"/>
        <end position="17"/>
    </location>
</feature>
<dbReference type="Pfam" id="PF01650">
    <property type="entry name" value="Peptidase_C13"/>
    <property type="match status" value="1"/>
</dbReference>
<keyword evidence="2" id="KW-0732">Signal</keyword>
<gene>
    <name evidence="4" type="ORF">SCF082_LOCUS35224</name>
</gene>
<dbReference type="PRINTS" id="PR00776">
    <property type="entry name" value="HEMOGLOBNASE"/>
</dbReference>
<dbReference type="PANTHER" id="PTHR12000">
    <property type="entry name" value="HEMOGLOBINASE FAMILY MEMBER"/>
    <property type="match status" value="1"/>
</dbReference>
<evidence type="ECO:0000313" key="5">
    <source>
        <dbReference type="Proteomes" id="UP001642464"/>
    </source>
</evidence>
<feature type="chain" id="PRO_5045551818" evidence="2">
    <location>
        <begin position="18"/>
        <end position="437"/>
    </location>
</feature>
<dbReference type="InterPro" id="IPR001096">
    <property type="entry name" value="Peptidase_C13"/>
</dbReference>
<protein>
    <submittedName>
        <fullName evidence="4">Vacuolar-processing enzyme (VPE) (Legumain-like proteinase) (LLP)</fullName>
    </submittedName>
</protein>
<evidence type="ECO:0000313" key="4">
    <source>
        <dbReference type="EMBL" id="CAK9071082.1"/>
    </source>
</evidence>
<dbReference type="InterPro" id="IPR046427">
    <property type="entry name" value="Legumain_prodom_sf"/>
</dbReference>
<accession>A0ABP0P4V8</accession>
<evidence type="ECO:0000256" key="1">
    <source>
        <dbReference type="ARBA" id="ARBA00009941"/>
    </source>
</evidence>
<dbReference type="Proteomes" id="UP001642464">
    <property type="component" value="Unassembled WGS sequence"/>
</dbReference>
<evidence type="ECO:0000259" key="3">
    <source>
        <dbReference type="Pfam" id="PF20985"/>
    </source>
</evidence>
<comment type="similarity">
    <text evidence="1">Belongs to the peptidase C13 family.</text>
</comment>
<organism evidence="4 5">
    <name type="scientific">Durusdinium trenchii</name>
    <dbReference type="NCBI Taxonomy" id="1381693"/>
    <lineage>
        <taxon>Eukaryota</taxon>
        <taxon>Sar</taxon>
        <taxon>Alveolata</taxon>
        <taxon>Dinophyceae</taxon>
        <taxon>Suessiales</taxon>
        <taxon>Symbiodiniaceae</taxon>
        <taxon>Durusdinium</taxon>
    </lineage>
</organism>
<dbReference type="Gene3D" id="1.10.132.130">
    <property type="match status" value="1"/>
</dbReference>
<feature type="domain" description="Legumain prodomain" evidence="3">
    <location>
        <begin position="326"/>
        <end position="413"/>
    </location>
</feature>
<dbReference type="CDD" id="cd21115">
    <property type="entry name" value="legumain_C"/>
    <property type="match status" value="1"/>
</dbReference>
<keyword evidence="5" id="KW-1185">Reference proteome</keyword>
<sequence length="437" mass="47704">MALRLALLLFFPVAVTAEKWAVIAAGSSGFWNYRHQADSCHSYQLMLKSGVPADNIILMMQDDVANASENPFKGQLYNKPGNDSPDVYKGCKVDYRGSKVTAKLFMDVLTGNAASAQGKVLKSTDKDTVFVNFVDHGGVGLVAFPNGPVLHVKELSQTLKTMQSQKMFKQLVFYMEACESGSMFPDLKGDGKILAVTASNAKESSWGTYCGDEAVVKGKSIGSCLGDLFSVNWMQDDDLGKYSSETFRSQIKKVTKLTNKSHVCSFGDQSFVDEAIGDVESSWLAEEETSSPNAVDARDIYVSQAYWAWMNAPADQKDAAWQTFSAVVASREKDNQLFQTIASKACADVNKLNCQESLLSDQGDLEDMDCHYALVHTFHASCPASESHHSTGGWNGYNMKFSQVLANLCNNQAMLGKKTEELESLVRDSCGASALVV</sequence>
<dbReference type="PIRSF" id="PIRSF019663">
    <property type="entry name" value="Legumain"/>
    <property type="match status" value="1"/>
</dbReference>
<comment type="caution">
    <text evidence="4">The sequence shown here is derived from an EMBL/GenBank/DDBJ whole genome shotgun (WGS) entry which is preliminary data.</text>
</comment>